<accession>A0A9P8W8Z0</accession>
<dbReference type="PANTHER" id="PTHR43364:SF4">
    <property type="entry name" value="NAD(P)-LINKED OXIDOREDUCTASE SUPERFAMILY PROTEIN"/>
    <property type="match status" value="1"/>
</dbReference>
<organism evidence="3 4">
    <name type="scientific">Thelonectria olida</name>
    <dbReference type="NCBI Taxonomy" id="1576542"/>
    <lineage>
        <taxon>Eukaryota</taxon>
        <taxon>Fungi</taxon>
        <taxon>Dikarya</taxon>
        <taxon>Ascomycota</taxon>
        <taxon>Pezizomycotina</taxon>
        <taxon>Sordariomycetes</taxon>
        <taxon>Hypocreomycetidae</taxon>
        <taxon>Hypocreales</taxon>
        <taxon>Nectriaceae</taxon>
        <taxon>Thelonectria</taxon>
    </lineage>
</organism>
<gene>
    <name evidence="3" type="ORF">B0T10DRAFT_537477</name>
</gene>
<keyword evidence="1" id="KW-0560">Oxidoreductase</keyword>
<dbReference type="EMBL" id="JAGPYM010000007">
    <property type="protein sequence ID" value="KAH6892494.1"/>
    <property type="molecule type" value="Genomic_DNA"/>
</dbReference>
<dbReference type="Pfam" id="PF00248">
    <property type="entry name" value="Aldo_ket_red"/>
    <property type="match status" value="1"/>
</dbReference>
<dbReference type="PANTHER" id="PTHR43364">
    <property type="entry name" value="NADH-SPECIFIC METHYLGLYOXAL REDUCTASE-RELATED"/>
    <property type="match status" value="1"/>
</dbReference>
<evidence type="ECO:0000259" key="2">
    <source>
        <dbReference type="Pfam" id="PF00248"/>
    </source>
</evidence>
<dbReference type="InterPro" id="IPR050523">
    <property type="entry name" value="AKR_Detox_Biosynth"/>
</dbReference>
<dbReference type="CDD" id="cd19075">
    <property type="entry name" value="AKR_AKR7A1-5"/>
    <property type="match status" value="1"/>
</dbReference>
<name>A0A9P8W8Z0_9HYPO</name>
<dbReference type="SUPFAM" id="SSF51430">
    <property type="entry name" value="NAD(P)-linked oxidoreductase"/>
    <property type="match status" value="1"/>
</dbReference>
<dbReference type="GO" id="GO:0016491">
    <property type="term" value="F:oxidoreductase activity"/>
    <property type="evidence" value="ECO:0007669"/>
    <property type="project" value="UniProtKB-KW"/>
</dbReference>
<sequence>MPPAASNKKPPNLAVGTHAWLPTDEDVPRQQAVIASMRQHGVKALDTARMYGGGASETAIGNQGLGQEFAITTKAATGVFEGSGNNIVKDANESLEALKVKKVRTYLLHGPDETVPLEAQMDAIQSLYEEGKFDAFGFSNFTQDQVLEYYNYNKAKNYILPTVYQSSYSPAVRRNETILFPTLRELGFSIQAYSPMAGGLLAKTPDFIEQGKGSWDPSTVMGKVFRDLYYKPSYMNMLENFGRLSDECGISRPGLAYRWVVYHSELDGRLGDEVLVGASTLAQLEETLTEIDKGPLDAWIVERITGLWDIIKDDAPTDNLESVRKVFRA</sequence>
<feature type="domain" description="NADP-dependent oxidoreductase" evidence="2">
    <location>
        <begin position="29"/>
        <end position="308"/>
    </location>
</feature>
<dbReference type="InterPro" id="IPR023210">
    <property type="entry name" value="NADP_OxRdtase_dom"/>
</dbReference>
<proteinExistence type="predicted"/>
<comment type="caution">
    <text evidence="3">The sequence shown here is derived from an EMBL/GenBank/DDBJ whole genome shotgun (WGS) entry which is preliminary data.</text>
</comment>
<dbReference type="InterPro" id="IPR036812">
    <property type="entry name" value="NAD(P)_OxRdtase_dom_sf"/>
</dbReference>
<keyword evidence="4" id="KW-1185">Reference proteome</keyword>
<reference evidence="3 4" key="1">
    <citation type="journal article" date="2021" name="Nat. Commun.">
        <title>Genetic determinants of endophytism in the Arabidopsis root mycobiome.</title>
        <authorList>
            <person name="Mesny F."/>
            <person name="Miyauchi S."/>
            <person name="Thiergart T."/>
            <person name="Pickel B."/>
            <person name="Atanasova L."/>
            <person name="Karlsson M."/>
            <person name="Huettel B."/>
            <person name="Barry K.W."/>
            <person name="Haridas S."/>
            <person name="Chen C."/>
            <person name="Bauer D."/>
            <person name="Andreopoulos W."/>
            <person name="Pangilinan J."/>
            <person name="LaButti K."/>
            <person name="Riley R."/>
            <person name="Lipzen A."/>
            <person name="Clum A."/>
            <person name="Drula E."/>
            <person name="Henrissat B."/>
            <person name="Kohler A."/>
            <person name="Grigoriev I.V."/>
            <person name="Martin F.M."/>
            <person name="Hacquard S."/>
        </authorList>
    </citation>
    <scope>NUCLEOTIDE SEQUENCE [LARGE SCALE GENOMIC DNA]</scope>
    <source>
        <strain evidence="3 4">MPI-CAGE-CH-0241</strain>
    </source>
</reference>
<evidence type="ECO:0000313" key="4">
    <source>
        <dbReference type="Proteomes" id="UP000777438"/>
    </source>
</evidence>
<dbReference type="OrthoDB" id="2310150at2759"/>
<dbReference type="Proteomes" id="UP000777438">
    <property type="component" value="Unassembled WGS sequence"/>
</dbReference>
<evidence type="ECO:0000256" key="1">
    <source>
        <dbReference type="ARBA" id="ARBA00023002"/>
    </source>
</evidence>
<protein>
    <submittedName>
        <fullName evidence="3">NADP-dependent oxidoreductase domain-containing protein</fullName>
    </submittedName>
</protein>
<evidence type="ECO:0000313" key="3">
    <source>
        <dbReference type="EMBL" id="KAH6892494.1"/>
    </source>
</evidence>
<dbReference type="AlphaFoldDB" id="A0A9P8W8Z0"/>
<dbReference type="Gene3D" id="3.20.20.100">
    <property type="entry name" value="NADP-dependent oxidoreductase domain"/>
    <property type="match status" value="1"/>
</dbReference>